<evidence type="ECO:0000313" key="1">
    <source>
        <dbReference type="EMBL" id="SNR70186.1"/>
    </source>
</evidence>
<dbReference type="Proteomes" id="UP000198403">
    <property type="component" value="Unassembled WGS sequence"/>
</dbReference>
<keyword evidence="2" id="KW-1185">Reference proteome</keyword>
<dbReference type="GO" id="GO:0016810">
    <property type="term" value="F:hydrolase activity, acting on carbon-nitrogen (but not peptide) bonds"/>
    <property type="evidence" value="ECO:0007669"/>
    <property type="project" value="InterPro"/>
</dbReference>
<dbReference type="AlphaFoldDB" id="A0A238YG13"/>
<dbReference type="EMBL" id="FZNO01000020">
    <property type="protein sequence ID" value="SNR70186.1"/>
    <property type="molecule type" value="Genomic_DNA"/>
</dbReference>
<proteinExistence type="predicted"/>
<dbReference type="Gene3D" id="2.30.40.10">
    <property type="entry name" value="Urease, subunit C, domain 1"/>
    <property type="match status" value="1"/>
</dbReference>
<protein>
    <recommendedName>
        <fullName evidence="3">Amidohydrolase family protein</fullName>
    </recommendedName>
</protein>
<evidence type="ECO:0000313" key="2">
    <source>
        <dbReference type="Proteomes" id="UP000198403"/>
    </source>
</evidence>
<dbReference type="RefSeq" id="WP_254920713.1">
    <property type="nucleotide sequence ID" value="NZ_FZNO01000020.1"/>
</dbReference>
<gene>
    <name evidence="1" type="ORF">SAMN06272737_12010</name>
</gene>
<name>A0A238YG13_9ACTN</name>
<dbReference type="InterPro" id="IPR011059">
    <property type="entry name" value="Metal-dep_hydrolase_composite"/>
</dbReference>
<organism evidence="1 2">
    <name type="scientific">Blastococcus mobilis</name>
    <dbReference type="NCBI Taxonomy" id="1938746"/>
    <lineage>
        <taxon>Bacteria</taxon>
        <taxon>Bacillati</taxon>
        <taxon>Actinomycetota</taxon>
        <taxon>Actinomycetes</taxon>
        <taxon>Geodermatophilales</taxon>
        <taxon>Geodermatophilaceae</taxon>
        <taxon>Blastococcus</taxon>
    </lineage>
</organism>
<sequence length="59" mass="6081">MHRLTARAGVVGDRAGTVVPDVVVDVDGGTIRWVGPAAEAPPADDAELVELSGVLCRGW</sequence>
<accession>A0A238YG13</accession>
<dbReference type="SUPFAM" id="SSF51338">
    <property type="entry name" value="Composite domain of metallo-dependent hydrolases"/>
    <property type="match status" value="1"/>
</dbReference>
<evidence type="ECO:0008006" key="3">
    <source>
        <dbReference type="Google" id="ProtNLM"/>
    </source>
</evidence>
<reference evidence="1 2" key="1">
    <citation type="submission" date="2017-06" db="EMBL/GenBank/DDBJ databases">
        <authorList>
            <person name="Kim H.J."/>
            <person name="Triplett B.A."/>
        </authorList>
    </citation>
    <scope>NUCLEOTIDE SEQUENCE [LARGE SCALE GENOMIC DNA]</scope>
    <source>
        <strain evidence="1 2">DSM 44272</strain>
    </source>
</reference>